<evidence type="ECO:0000313" key="1">
    <source>
        <dbReference type="EMBL" id="TCO25262.1"/>
    </source>
</evidence>
<organism evidence="1 2">
    <name type="scientific">Pedobacter psychrotolerans</name>
    <dbReference type="NCBI Taxonomy" id="1843235"/>
    <lineage>
        <taxon>Bacteria</taxon>
        <taxon>Pseudomonadati</taxon>
        <taxon>Bacteroidota</taxon>
        <taxon>Sphingobacteriia</taxon>
        <taxon>Sphingobacteriales</taxon>
        <taxon>Sphingobacteriaceae</taxon>
        <taxon>Pedobacter</taxon>
    </lineage>
</organism>
<proteinExistence type="predicted"/>
<dbReference type="Proteomes" id="UP000295684">
    <property type="component" value="Unassembled WGS sequence"/>
</dbReference>
<dbReference type="RefSeq" id="WP_132532860.1">
    <property type="nucleotide sequence ID" value="NZ_BMJO01000002.1"/>
</dbReference>
<gene>
    <name evidence="1" type="ORF">EV200_104299</name>
</gene>
<comment type="caution">
    <text evidence="1">The sequence shown here is derived from an EMBL/GenBank/DDBJ whole genome shotgun (WGS) entry which is preliminary data.</text>
</comment>
<evidence type="ECO:0000313" key="2">
    <source>
        <dbReference type="Proteomes" id="UP000295684"/>
    </source>
</evidence>
<protein>
    <submittedName>
        <fullName evidence="1">Uncharacterized protein</fullName>
    </submittedName>
</protein>
<accession>A0A4R2HCY8</accession>
<reference evidence="1 2" key="1">
    <citation type="submission" date="2019-03" db="EMBL/GenBank/DDBJ databases">
        <title>Genomic Encyclopedia of Type Strains, Phase IV (KMG-IV): sequencing the most valuable type-strain genomes for metagenomic binning, comparative biology and taxonomic classification.</title>
        <authorList>
            <person name="Goeker M."/>
        </authorList>
    </citation>
    <scope>NUCLEOTIDE SEQUENCE [LARGE SCALE GENOMIC DNA]</scope>
    <source>
        <strain evidence="1 2">DSM 103236</strain>
    </source>
</reference>
<name>A0A4R2HCY8_9SPHI</name>
<dbReference type="EMBL" id="SLWO01000004">
    <property type="protein sequence ID" value="TCO25262.1"/>
    <property type="molecule type" value="Genomic_DNA"/>
</dbReference>
<dbReference type="OrthoDB" id="463714at2"/>
<sequence>MSPQPETITSLDNTTYNFQSWKQLFDLLSLTHIPVQNAVVERDESNMIISVHADGTVYDQVATVDLTRKGAGIKSDFKLRVEIQQLPLRSLLIQPGLASIYDQLTSAGLLPSIAFQQIIIEGDTAKNNIRFTSIAGTSEWALPGFNQLKLKQLSFIYYRTYSRITKGGSAIVTFGGRLNIGQTGLEASVQTGTDRPGQLIIRTKQEVPLQKSLDEISAFLLGQSISAILPESFSNVPGVYLCDLYTLVNLRELTIISTGITLEVREAWTLMEGICRTGKSSLSLRLDKTASGVSSVLTVISEITLVENLTTTLLIEVDNLTANWLVSLNAALRLPRLKDIDVLLGLSTLSNSGLPASLLEQQLQIDIRDLKMQFSPAEKTFNEFSLTIASEQLWEVMSGIKIGNTLFELSWTKQEGILTGSVSGELLLGNNLKVALSGEKLPGGIMMAGNFTANSPLKLTEVLSYLFPGFQMPDDLFEVKIISGSVKIDTSNGAFDLDIDNDSYLNLAPLARLESKKLTVSYKKGDNRCTISTKGAFRLINLSEGVAEASYLLNLEGTLKANIEKDQNSVGFVSDEGKSSIELPTLIPGIDGKNVLLRFGLQRIELKQEADKGWKFSATTETQLRNLNKNIASIFPDKMTASLTISKTEQVITLDHIVRPLTFVLPEVEFPTGKVQLGTLAIGLSNFTFALRKEAEASVDIALGLPSNLNKMFGAMPDPADTSKTKPAFELFRTYVEGDADSYFKLTFAATASGGVKLRLGNSPFKVKAFEIKDGYWYCDLGYYGKLKIMLPVLTYKNGAFSGRISFEREGELRFPMYLFKQIIKDQFKLAKAAEFIPDAIPITNIAILNDSGHLNVATILQALNLTGDDPTSKIVRSIISAVDGVLDELPERLRDVYMKHLTIPEKFYAEVAVGADGGINIDMGVEGNKQQGTDVLRLLFPAAIGPLPVLNGIELRGFSVGTTMGGSLLTCSMDMVVDQFDLLTLGSALLRATTPWKESLPDARQVQRTYTVSKLSMIIIYQTYVPIPIPVFYDELGYDYCGIEGIRMAGHIKFPQPRLNIVALLKRIGELVRFFKEPGFALPETLPEAEKDLDFRFTVSKTFLQMPEYLGGAVIGRNQTDFFSISGYEIVTQILNDIKFFKVNKLIQSMPIDWRINSAKTPANSFGINATLAYAITTPEEFLLNKTAIARLLSSLNMPGADDNMAAVLHSFVPSTVTKDTQGMIALINGQLNIASVLQFKSRFGLAIIQNQGFATYIHMQTGLLNLLETKLEGLVSIDTYNKANPVMVKGTALLRFPAFNHTMLEGELQYPASEKPHTFYFSGKFSLLPSAAEVGLNSPAGISSHSKVFISKDEFLLDQATMRLTLPGLGELYSSTTIKISATEQLFYTRTIIWGKNIALSISNTAANGFTMKGDMDRIEWLGGWLVLEAAEESGRGPAMLVAVNNDMQLTDLYVSARISLFKLTSSQVKLELKRDTWTFALKSTTAIFGIKSEFNLACLLKSDYSRLTAQSSFTVGFKHIFGRKSFWLFSIFTWQWYEVVVFDGFTISGDFIVRMDMDMYNPAAATDTIRQELEAVRIEMAGMEEAIEHKKAELAPKVNGYKRITDDVKKYRWLLELQQSMTDAEKVKSLYEAKHRSGGDPEAKKQFLQMKEDMLREVNNYLLVLSTSLLENDAEKRLFLYRLNYIDTILWNASDEIGSYQVKNLIDGGAAPDYDFVQQFFTELVQLKNKYAARYIPVVTYTNQEKALQDIAEQLTDIYRTRQLFEAYINRSSDRNKEEQFNTAKAELLSLLNQYVDQLNAIGFTDEDEKRIYISRLYVLDRVVANFNAYGSHAGTMQDIARAMRYIKGRESGEIKEKDMDLENQWLLLLAAKIYKKKVDLINDQIRNHFMLDADENLTQMMTLEKQMEWLNQQVIPDMVEMKALEEKQQALQHKLSEFESSQQTTRISIKFNSALEASINDTRFRLALPEIALYVTPTGNSIPDLISSLQTHMVNSITSNLWEVGTSIISGKPMGRAELVPTAAPLTYRRRSTGTSQAPPVPEGYDASLDISEFIKRK</sequence>